<sequence length="52" mass="5602">MYGHVAKPVSVLDNMYGHVTKPVSVLDNLYGHMAKPVSAPGVWAYGQTSGRD</sequence>
<accession>A0A9D4QVA9</accession>
<dbReference type="Proteomes" id="UP000828390">
    <property type="component" value="Unassembled WGS sequence"/>
</dbReference>
<proteinExistence type="predicted"/>
<gene>
    <name evidence="1" type="ORF">DPMN_086545</name>
</gene>
<evidence type="ECO:0000313" key="2">
    <source>
        <dbReference type="Proteomes" id="UP000828390"/>
    </source>
</evidence>
<evidence type="ECO:0000313" key="1">
    <source>
        <dbReference type="EMBL" id="KAH3844288.1"/>
    </source>
</evidence>
<dbReference type="EMBL" id="JAIWYP010000003">
    <property type="protein sequence ID" value="KAH3844288.1"/>
    <property type="molecule type" value="Genomic_DNA"/>
</dbReference>
<comment type="caution">
    <text evidence="1">The sequence shown here is derived from an EMBL/GenBank/DDBJ whole genome shotgun (WGS) entry which is preliminary data.</text>
</comment>
<keyword evidence="2" id="KW-1185">Reference proteome</keyword>
<protein>
    <submittedName>
        <fullName evidence="1">Uncharacterized protein</fullName>
    </submittedName>
</protein>
<organism evidence="1 2">
    <name type="scientific">Dreissena polymorpha</name>
    <name type="common">Zebra mussel</name>
    <name type="synonym">Mytilus polymorpha</name>
    <dbReference type="NCBI Taxonomy" id="45954"/>
    <lineage>
        <taxon>Eukaryota</taxon>
        <taxon>Metazoa</taxon>
        <taxon>Spiralia</taxon>
        <taxon>Lophotrochozoa</taxon>
        <taxon>Mollusca</taxon>
        <taxon>Bivalvia</taxon>
        <taxon>Autobranchia</taxon>
        <taxon>Heteroconchia</taxon>
        <taxon>Euheterodonta</taxon>
        <taxon>Imparidentia</taxon>
        <taxon>Neoheterodontei</taxon>
        <taxon>Myida</taxon>
        <taxon>Dreissenoidea</taxon>
        <taxon>Dreissenidae</taxon>
        <taxon>Dreissena</taxon>
    </lineage>
</organism>
<name>A0A9D4QVA9_DREPO</name>
<dbReference type="AlphaFoldDB" id="A0A9D4QVA9"/>
<reference evidence="1" key="1">
    <citation type="journal article" date="2019" name="bioRxiv">
        <title>The Genome of the Zebra Mussel, Dreissena polymorpha: A Resource for Invasive Species Research.</title>
        <authorList>
            <person name="McCartney M.A."/>
            <person name="Auch B."/>
            <person name="Kono T."/>
            <person name="Mallez S."/>
            <person name="Zhang Y."/>
            <person name="Obille A."/>
            <person name="Becker A."/>
            <person name="Abrahante J.E."/>
            <person name="Garbe J."/>
            <person name="Badalamenti J.P."/>
            <person name="Herman A."/>
            <person name="Mangelson H."/>
            <person name="Liachko I."/>
            <person name="Sullivan S."/>
            <person name="Sone E.D."/>
            <person name="Koren S."/>
            <person name="Silverstein K.A.T."/>
            <person name="Beckman K.B."/>
            <person name="Gohl D.M."/>
        </authorList>
    </citation>
    <scope>NUCLEOTIDE SEQUENCE</scope>
    <source>
        <strain evidence="1">Duluth1</strain>
        <tissue evidence="1">Whole animal</tissue>
    </source>
</reference>
<reference evidence="1" key="2">
    <citation type="submission" date="2020-11" db="EMBL/GenBank/DDBJ databases">
        <authorList>
            <person name="McCartney M.A."/>
            <person name="Auch B."/>
            <person name="Kono T."/>
            <person name="Mallez S."/>
            <person name="Becker A."/>
            <person name="Gohl D.M."/>
            <person name="Silverstein K.A.T."/>
            <person name="Koren S."/>
            <person name="Bechman K.B."/>
            <person name="Herman A."/>
            <person name="Abrahante J.E."/>
            <person name="Garbe J."/>
        </authorList>
    </citation>
    <scope>NUCLEOTIDE SEQUENCE</scope>
    <source>
        <strain evidence="1">Duluth1</strain>
        <tissue evidence="1">Whole animal</tissue>
    </source>
</reference>